<dbReference type="SUPFAM" id="SSF140663">
    <property type="entry name" value="TTHA0068-like"/>
    <property type="match status" value="1"/>
</dbReference>
<keyword evidence="2" id="KW-1185">Reference proteome</keyword>
<dbReference type="InterPro" id="IPR005500">
    <property type="entry name" value="DUF309"/>
</dbReference>
<accession>A0A7X6DP11</accession>
<evidence type="ECO:0000313" key="2">
    <source>
        <dbReference type="Proteomes" id="UP000534783"/>
    </source>
</evidence>
<evidence type="ECO:0000313" key="1">
    <source>
        <dbReference type="EMBL" id="NKE70680.1"/>
    </source>
</evidence>
<dbReference type="EMBL" id="VTOW01000001">
    <property type="protein sequence ID" value="NKE70680.1"/>
    <property type="molecule type" value="Genomic_DNA"/>
</dbReference>
<dbReference type="Pfam" id="PF03745">
    <property type="entry name" value="DUF309"/>
    <property type="match status" value="1"/>
</dbReference>
<gene>
    <name evidence="1" type="ORF">MNODULE_08015</name>
</gene>
<dbReference type="Proteomes" id="UP000534783">
    <property type="component" value="Unassembled WGS sequence"/>
</dbReference>
<name>A0A7X6DP11_9BACT</name>
<sequence length="183" mass="21506">MPALSPIPDPPRMETLPWYAKERTLPAYRFVPGLLPHPIRDPRGHSRRAVRTQAHPFWTPDRWRTNEAYLRGVDLFNRFYFWEAHEVWEALWKSHPPQDDPARFIQGLINLAASLLKLHMREASSSRKLWRAASEQLSPFRDRHWMGVDVVRLRKEADDYLRPIDQGKIPILGSETPTIRLAD</sequence>
<reference evidence="1 2" key="1">
    <citation type="journal article" date="2020" name="Nature">
        <title>Bacterial chemolithoautotrophy via manganese oxidation.</title>
        <authorList>
            <person name="Yu H."/>
            <person name="Leadbetter J.R."/>
        </authorList>
    </citation>
    <scope>NUCLEOTIDE SEQUENCE [LARGE SCALE GENOMIC DNA]</scope>
    <source>
        <strain evidence="1 2">Mn-1</strain>
    </source>
</reference>
<proteinExistence type="predicted"/>
<dbReference type="AlphaFoldDB" id="A0A7X6DP11"/>
<dbReference type="RefSeq" id="WP_168058918.1">
    <property type="nucleotide sequence ID" value="NZ_VTOW01000001.1"/>
</dbReference>
<dbReference type="Gene3D" id="1.10.3450.10">
    <property type="entry name" value="TTHA0068-like"/>
    <property type="match status" value="1"/>
</dbReference>
<comment type="caution">
    <text evidence="1">The sequence shown here is derived from an EMBL/GenBank/DDBJ whole genome shotgun (WGS) entry which is preliminary data.</text>
</comment>
<protein>
    <submittedName>
        <fullName evidence="1">DUF309 domain-containing protein</fullName>
    </submittedName>
</protein>
<dbReference type="InterPro" id="IPR023203">
    <property type="entry name" value="TTHA0068_sf"/>
</dbReference>
<organism evidence="1 2">
    <name type="scientific">Candidatus Manganitrophus noduliformans</name>
    <dbReference type="NCBI Taxonomy" id="2606439"/>
    <lineage>
        <taxon>Bacteria</taxon>
        <taxon>Pseudomonadati</taxon>
        <taxon>Nitrospirota</taxon>
        <taxon>Nitrospiria</taxon>
        <taxon>Candidatus Troglogloeales</taxon>
        <taxon>Candidatus Manganitrophaceae</taxon>
        <taxon>Candidatus Manganitrophus</taxon>
    </lineage>
</organism>